<dbReference type="InterPro" id="IPR000209">
    <property type="entry name" value="Peptidase_S8/S53_dom"/>
</dbReference>
<dbReference type="Pfam" id="PF00082">
    <property type="entry name" value="Peptidase_S8"/>
    <property type="match status" value="1"/>
</dbReference>
<feature type="region of interest" description="Disordered" evidence="1">
    <location>
        <begin position="1"/>
        <end position="34"/>
    </location>
</feature>
<evidence type="ECO:0000259" key="2">
    <source>
        <dbReference type="Pfam" id="PF00082"/>
    </source>
</evidence>
<organism evidence="3 4">
    <name type="scientific">Pseudomonas aeruginosa</name>
    <dbReference type="NCBI Taxonomy" id="287"/>
    <lineage>
        <taxon>Bacteria</taxon>
        <taxon>Pseudomonadati</taxon>
        <taxon>Pseudomonadota</taxon>
        <taxon>Gammaproteobacteria</taxon>
        <taxon>Pseudomonadales</taxon>
        <taxon>Pseudomonadaceae</taxon>
        <taxon>Pseudomonas</taxon>
    </lineage>
</organism>
<gene>
    <name evidence="3" type="ORF">CAZ10_00675</name>
</gene>
<sequence>MTDRPLLWFPQPQPASRSKLQSAPGRVSTPSHERQGARVSIKLSQLQEAFEARRAELVRAAAGVDPEQVLVIETVGAVEDFAKAVKKIEGLEWLGEIEVDELPPDEDFHDLKDPEKPLKGRLYLVLTNQQALNELLSLWRHYKDQDDPKLKFDTGLTKFRDVFCHLLDIRRWGPADRLLETGVLDVWREELNDPDLQNRPVRFEAELWYRDSVDKRAESESVVRGLVNSLQGQVITSGVIPGIRYHAVLAELPASRIQEIMDAPETELVKCDNIMFFRPVGQMTSGETPVDDYAEALPPRSEEFPGGAPVLAILDGMPYVSHQHLNGRIVLEDPDGWAEDYPASERVHGTTMASLAIHGDLGENSAALTRPVYMRPIMRPDARDFRRPRREVIPTDSLPVDLVHRSVKRMLEGEGEQPATAPSVKIVNLSIGDYSRAFMQSISPLARLLDWLSSKYGVLFIVSAGNQLEAVPLDMTLDELEQLSQSDLERKTITALLMNARSRSILSPAESINGITVGSIHFDACVDAGVANRFDPYSSALPSPVSSFGSGYRRSIKPDIVFPGGRQWYQKPYIGRQAVSLSVSGSMAPPGNKVAIPGQTASTDSTGYTRGTSNATALISRAAVHCYETLSGVIDATATAGYDDSYTAPLIKAMLAHGCSWGSIGSRLVDIISEQQSIKNPVSFASRWIGYGLPDIGRVLECTEQRATILGFGELSDAQAHLFRMPLPPSLSSVREWRRLTVTLAWFSPIQPSNQKYRCASMWFEANNPVANQRREAASGNSGWQAVRRGTLQHEIFEGDWAQPFVDGDSLVLKINCRKEAAAIDSPVPYGLVVSFEVREGVQLPIYQEIRDKIRIQPAVPVRQGPII</sequence>
<reference evidence="3 4" key="1">
    <citation type="submission" date="2017-05" db="EMBL/GenBank/DDBJ databases">
        <authorList>
            <person name="Song R."/>
            <person name="Chenine A.L."/>
            <person name="Ruprecht R.M."/>
        </authorList>
    </citation>
    <scope>NUCLEOTIDE SEQUENCE [LARGE SCALE GENOMIC DNA]</scope>
    <source>
        <strain evidence="3 4">S567_C10_BS</strain>
    </source>
</reference>
<accession>A0A241XW65</accession>
<evidence type="ECO:0000313" key="4">
    <source>
        <dbReference type="Proteomes" id="UP000194857"/>
    </source>
</evidence>
<dbReference type="SUPFAM" id="SSF52743">
    <property type="entry name" value="Subtilisin-like"/>
    <property type="match status" value="1"/>
</dbReference>
<dbReference type="Gene3D" id="3.40.50.200">
    <property type="entry name" value="Peptidase S8/S53 domain"/>
    <property type="match status" value="1"/>
</dbReference>
<feature type="domain" description="Peptidase S8/S53" evidence="2">
    <location>
        <begin position="311"/>
        <end position="628"/>
    </location>
</feature>
<dbReference type="GO" id="GO:0004252">
    <property type="term" value="F:serine-type endopeptidase activity"/>
    <property type="evidence" value="ECO:0007669"/>
    <property type="project" value="InterPro"/>
</dbReference>
<dbReference type="InterPro" id="IPR036852">
    <property type="entry name" value="Peptidase_S8/S53_dom_sf"/>
</dbReference>
<dbReference type="AlphaFoldDB" id="A0A241XW65"/>
<dbReference type="InterPro" id="IPR034074">
    <property type="entry name" value="Y4bN_pept_dom"/>
</dbReference>
<evidence type="ECO:0000313" key="3">
    <source>
        <dbReference type="EMBL" id="OTI65825.1"/>
    </source>
</evidence>
<dbReference type="Proteomes" id="UP000194857">
    <property type="component" value="Unassembled WGS sequence"/>
</dbReference>
<name>A0A241XW65_PSEAI</name>
<proteinExistence type="predicted"/>
<protein>
    <recommendedName>
        <fullName evidence="2">Peptidase S8/S53 domain-containing protein</fullName>
    </recommendedName>
</protein>
<dbReference type="EMBL" id="NFFZ01000001">
    <property type="protein sequence ID" value="OTI65825.1"/>
    <property type="molecule type" value="Genomic_DNA"/>
</dbReference>
<dbReference type="CDD" id="cd04847">
    <property type="entry name" value="Peptidases_S8_Subtilisin_like_2"/>
    <property type="match status" value="1"/>
</dbReference>
<dbReference type="GO" id="GO:0006508">
    <property type="term" value="P:proteolysis"/>
    <property type="evidence" value="ECO:0007669"/>
    <property type="project" value="InterPro"/>
</dbReference>
<evidence type="ECO:0000256" key="1">
    <source>
        <dbReference type="SAM" id="MobiDB-lite"/>
    </source>
</evidence>
<comment type="caution">
    <text evidence="3">The sequence shown here is derived from an EMBL/GenBank/DDBJ whole genome shotgun (WGS) entry which is preliminary data.</text>
</comment>